<dbReference type="Proteomes" id="UP001168972">
    <property type="component" value="Unassembled WGS sequence"/>
</dbReference>
<reference evidence="14" key="1">
    <citation type="journal article" date="2023" name="bioRxiv">
        <title>Scaffold-level genome assemblies of two parasitoid biocontrol wasps reveal the parthenogenesis mechanism and an associated novel virus.</title>
        <authorList>
            <person name="Inwood S."/>
            <person name="Skelly J."/>
            <person name="Guhlin J."/>
            <person name="Harrop T."/>
            <person name="Goldson S."/>
            <person name="Dearden P."/>
        </authorList>
    </citation>
    <scope>NUCLEOTIDE SEQUENCE</scope>
    <source>
        <strain evidence="14">Lincoln</strain>
        <tissue evidence="14">Whole body</tissue>
    </source>
</reference>
<comment type="subcellular location">
    <subcellularLocation>
        <location evidence="1">Mitochondrion inner membrane</location>
        <topology evidence="1">Single-pass membrane protein</topology>
    </subcellularLocation>
</comment>
<keyword evidence="6" id="KW-0809">Transit peptide</keyword>
<evidence type="ECO:0000256" key="10">
    <source>
        <dbReference type="ARBA" id="ARBA00023136"/>
    </source>
</evidence>
<evidence type="ECO:0000313" key="14">
    <source>
        <dbReference type="EMBL" id="KAK0174662.1"/>
    </source>
</evidence>
<comment type="similarity">
    <text evidence="3 11">Belongs to the cytochrome c oxidase subunit 6A family.</text>
</comment>
<dbReference type="Pfam" id="PF02046">
    <property type="entry name" value="COX6A"/>
    <property type="match status" value="1"/>
</dbReference>
<keyword evidence="4 13" id="KW-0812">Transmembrane</keyword>
<evidence type="ECO:0000256" key="12">
    <source>
        <dbReference type="RuleBase" id="RU004397"/>
    </source>
</evidence>
<dbReference type="PROSITE" id="PS01329">
    <property type="entry name" value="COX6A"/>
    <property type="match status" value="1"/>
</dbReference>
<feature type="transmembrane region" description="Helical" evidence="13">
    <location>
        <begin position="40"/>
        <end position="59"/>
    </location>
</feature>
<keyword evidence="8" id="KW-0560">Oxidoreductase</keyword>
<name>A0AA39FRU3_MICHY</name>
<evidence type="ECO:0000256" key="1">
    <source>
        <dbReference type="ARBA" id="ARBA00004434"/>
    </source>
</evidence>
<evidence type="ECO:0000256" key="4">
    <source>
        <dbReference type="ARBA" id="ARBA00022692"/>
    </source>
</evidence>
<evidence type="ECO:0000256" key="7">
    <source>
        <dbReference type="ARBA" id="ARBA00022989"/>
    </source>
</evidence>
<comment type="pathway">
    <text evidence="2">Energy metabolism; oxidative phosphorylation.</text>
</comment>
<evidence type="ECO:0000256" key="11">
    <source>
        <dbReference type="RuleBase" id="RU004396"/>
    </source>
</evidence>
<keyword evidence="10 12" id="KW-0472">Membrane</keyword>
<dbReference type="PANTHER" id="PTHR11504">
    <property type="entry name" value="CYTOCHROME C OXIDASE POLYPEPTIDE VIA"/>
    <property type="match status" value="1"/>
</dbReference>
<gene>
    <name evidence="14" type="ORF">PV327_010409</name>
</gene>
<reference evidence="14" key="2">
    <citation type="submission" date="2023-03" db="EMBL/GenBank/DDBJ databases">
        <authorList>
            <person name="Inwood S.N."/>
            <person name="Skelly J.G."/>
            <person name="Guhlin J."/>
            <person name="Harrop T.W.R."/>
            <person name="Goldson S.G."/>
            <person name="Dearden P.K."/>
        </authorList>
    </citation>
    <scope>NUCLEOTIDE SEQUENCE</scope>
    <source>
        <strain evidence="14">Lincoln</strain>
        <tissue evidence="14">Whole body</tissue>
    </source>
</reference>
<keyword evidence="9 12" id="KW-0496">Mitochondrion</keyword>
<evidence type="ECO:0000256" key="6">
    <source>
        <dbReference type="ARBA" id="ARBA00022946"/>
    </source>
</evidence>
<dbReference type="GO" id="GO:0030234">
    <property type="term" value="F:enzyme regulator activity"/>
    <property type="evidence" value="ECO:0007669"/>
    <property type="project" value="TreeGrafter"/>
</dbReference>
<evidence type="ECO:0000256" key="9">
    <source>
        <dbReference type="ARBA" id="ARBA00023128"/>
    </source>
</evidence>
<dbReference type="AlphaFoldDB" id="A0AA39FRU3"/>
<keyword evidence="15" id="KW-1185">Reference proteome</keyword>
<dbReference type="EMBL" id="JAQQBR010000006">
    <property type="protein sequence ID" value="KAK0174662.1"/>
    <property type="molecule type" value="Genomic_DNA"/>
</dbReference>
<dbReference type="Gene3D" id="4.10.95.10">
    <property type="entry name" value="Cytochrome c oxidase, subunit VIa"/>
    <property type="match status" value="1"/>
</dbReference>
<dbReference type="GO" id="GO:0006123">
    <property type="term" value="P:mitochondrial electron transport, cytochrome c to oxygen"/>
    <property type="evidence" value="ECO:0007669"/>
    <property type="project" value="TreeGrafter"/>
</dbReference>
<evidence type="ECO:0000256" key="5">
    <source>
        <dbReference type="ARBA" id="ARBA00022792"/>
    </source>
</evidence>
<dbReference type="FunFam" id="4.10.95.10:FF:000001">
    <property type="entry name" value="Cytochrome c oxidase subunit 6A, mitochondrial"/>
    <property type="match status" value="1"/>
</dbReference>
<dbReference type="InterPro" id="IPR036418">
    <property type="entry name" value="Cyt_c_oxidase_su6a_sf"/>
</dbReference>
<sequence length="112" mass="12908">MAAKFSFGRIFSRQYATDMSFVPGYHNHASEKSVKLWKNLTFFVALPAVALGMINSYLLTQEEKKHHKRPEYIPYDYLGIRTKPFPWGDGNHTFFHNPARNPIPGVGYEADE</sequence>
<evidence type="ECO:0000256" key="8">
    <source>
        <dbReference type="ARBA" id="ARBA00023002"/>
    </source>
</evidence>
<accession>A0AA39FRU3</accession>
<proteinExistence type="inferred from homology"/>
<keyword evidence="7 13" id="KW-1133">Transmembrane helix</keyword>
<evidence type="ECO:0000256" key="13">
    <source>
        <dbReference type="SAM" id="Phobius"/>
    </source>
</evidence>
<evidence type="ECO:0000256" key="2">
    <source>
        <dbReference type="ARBA" id="ARBA00004673"/>
    </source>
</evidence>
<dbReference type="InterPro" id="IPR018507">
    <property type="entry name" value="Cyt_c_oxidase_su6a_CS"/>
</dbReference>
<organism evidence="14 15">
    <name type="scientific">Microctonus hyperodae</name>
    <name type="common">Parasitoid wasp</name>
    <dbReference type="NCBI Taxonomy" id="165561"/>
    <lineage>
        <taxon>Eukaryota</taxon>
        <taxon>Metazoa</taxon>
        <taxon>Ecdysozoa</taxon>
        <taxon>Arthropoda</taxon>
        <taxon>Hexapoda</taxon>
        <taxon>Insecta</taxon>
        <taxon>Pterygota</taxon>
        <taxon>Neoptera</taxon>
        <taxon>Endopterygota</taxon>
        <taxon>Hymenoptera</taxon>
        <taxon>Apocrita</taxon>
        <taxon>Ichneumonoidea</taxon>
        <taxon>Braconidae</taxon>
        <taxon>Euphorinae</taxon>
        <taxon>Microctonus</taxon>
    </lineage>
</organism>
<keyword evidence="5 12" id="KW-0999">Mitochondrion inner membrane</keyword>
<dbReference type="GO" id="GO:0016491">
    <property type="term" value="F:oxidoreductase activity"/>
    <property type="evidence" value="ECO:0007669"/>
    <property type="project" value="UniProtKB-KW"/>
</dbReference>
<comment type="caution">
    <text evidence="14">The sequence shown here is derived from an EMBL/GenBank/DDBJ whole genome shotgun (WGS) entry which is preliminary data.</text>
</comment>
<evidence type="ECO:0000256" key="3">
    <source>
        <dbReference type="ARBA" id="ARBA00005553"/>
    </source>
</evidence>
<protein>
    <recommendedName>
        <fullName evidence="12">Cytochrome c oxidase subunit</fullName>
    </recommendedName>
    <alternativeName>
        <fullName evidence="12">Cytochrome c oxidase polypeptide VIa</fullName>
    </alternativeName>
</protein>
<dbReference type="SUPFAM" id="SSF81411">
    <property type="entry name" value="Mitochondrial cytochrome c oxidase subunit VIa"/>
    <property type="match status" value="1"/>
</dbReference>
<dbReference type="GO" id="GO:0005743">
    <property type="term" value="C:mitochondrial inner membrane"/>
    <property type="evidence" value="ECO:0007669"/>
    <property type="project" value="UniProtKB-SubCell"/>
</dbReference>
<dbReference type="PANTHER" id="PTHR11504:SF0">
    <property type="entry name" value="CYTOCHROME C OXIDASE SUBUNIT"/>
    <property type="match status" value="1"/>
</dbReference>
<dbReference type="InterPro" id="IPR001349">
    <property type="entry name" value="Cyt_c_oxidase_su6a"/>
</dbReference>
<evidence type="ECO:0000313" key="15">
    <source>
        <dbReference type="Proteomes" id="UP001168972"/>
    </source>
</evidence>